<protein>
    <recommendedName>
        <fullName evidence="5">Non-specific serine/threonine protein kinase</fullName>
    </recommendedName>
</protein>
<dbReference type="GO" id="GO:0004674">
    <property type="term" value="F:protein serine/threonine kinase activity"/>
    <property type="evidence" value="ECO:0007669"/>
    <property type="project" value="TreeGrafter"/>
</dbReference>
<evidence type="ECO:0000313" key="4">
    <source>
        <dbReference type="Proteomes" id="UP001153954"/>
    </source>
</evidence>
<dbReference type="SMART" id="SM01343">
    <property type="entry name" value="FATC"/>
    <property type="match status" value="1"/>
</dbReference>
<gene>
    <name evidence="3" type="ORF">EEDITHA_LOCUS15812</name>
</gene>
<organism evidence="3 4">
    <name type="scientific">Euphydryas editha</name>
    <name type="common">Edith's checkerspot</name>
    <dbReference type="NCBI Taxonomy" id="104508"/>
    <lineage>
        <taxon>Eukaryota</taxon>
        <taxon>Metazoa</taxon>
        <taxon>Ecdysozoa</taxon>
        <taxon>Arthropoda</taxon>
        <taxon>Hexapoda</taxon>
        <taxon>Insecta</taxon>
        <taxon>Pterygota</taxon>
        <taxon>Neoptera</taxon>
        <taxon>Endopterygota</taxon>
        <taxon>Lepidoptera</taxon>
        <taxon>Glossata</taxon>
        <taxon>Ditrysia</taxon>
        <taxon>Papilionoidea</taxon>
        <taxon>Nymphalidae</taxon>
        <taxon>Nymphalinae</taxon>
        <taxon>Euphydryas</taxon>
    </lineage>
</organism>
<evidence type="ECO:0008006" key="5">
    <source>
        <dbReference type="Google" id="ProtNLM"/>
    </source>
</evidence>
<accession>A0AAU9UN82</accession>
<dbReference type="SUPFAM" id="SSF56112">
    <property type="entry name" value="Protein kinase-like (PK-like)"/>
    <property type="match status" value="1"/>
</dbReference>
<dbReference type="PROSITE" id="PS50290">
    <property type="entry name" value="PI3_4_KINASE_3"/>
    <property type="match status" value="1"/>
</dbReference>
<evidence type="ECO:0000259" key="2">
    <source>
        <dbReference type="PROSITE" id="PS51190"/>
    </source>
</evidence>
<dbReference type="GO" id="GO:0006302">
    <property type="term" value="P:double-strand break repair"/>
    <property type="evidence" value="ECO:0007669"/>
    <property type="project" value="TreeGrafter"/>
</dbReference>
<keyword evidence="4" id="KW-1185">Reference proteome</keyword>
<dbReference type="AlphaFoldDB" id="A0AAU9UN82"/>
<feature type="domain" description="FATC" evidence="2">
    <location>
        <begin position="206"/>
        <end position="238"/>
    </location>
</feature>
<sequence length="238" mass="27093">MTRARSKDSELILSPAGALRHFRALCASVPASALRSAIEEHSACIRDFITRKKNFLETVSSMTMFSYLCGVGDRHLENIMYSLKDGRALPVDLDAILKYGVNELPPARLTRNILAVFDPNILESRLQTMTLSLRESSRLVLPSISVIFKWMGQTYMEKLPYIKGLIEGTSLSHLVTIDVISKSVQPYKEKYIQLLREIFADFDEKESYTVEEQVSCLLRQCTEPRILSVTRSGWEPWI</sequence>
<dbReference type="InterPro" id="IPR000403">
    <property type="entry name" value="PI3/4_kinase_cat_dom"/>
</dbReference>
<dbReference type="GO" id="GO:0005634">
    <property type="term" value="C:nucleus"/>
    <property type="evidence" value="ECO:0007669"/>
    <property type="project" value="TreeGrafter"/>
</dbReference>
<reference evidence="3" key="1">
    <citation type="submission" date="2022-03" db="EMBL/GenBank/DDBJ databases">
        <authorList>
            <person name="Tunstrom K."/>
        </authorList>
    </citation>
    <scope>NUCLEOTIDE SEQUENCE</scope>
</reference>
<dbReference type="SMART" id="SM00146">
    <property type="entry name" value="PI3Kc"/>
    <property type="match status" value="1"/>
</dbReference>
<proteinExistence type="predicted"/>
<dbReference type="InterPro" id="IPR050517">
    <property type="entry name" value="DDR_Repair_Kinase"/>
</dbReference>
<dbReference type="PANTHER" id="PTHR11139">
    <property type="entry name" value="ATAXIA TELANGIECTASIA MUTATED ATM -RELATED"/>
    <property type="match status" value="1"/>
</dbReference>
<comment type="caution">
    <text evidence="3">The sequence shown here is derived from an EMBL/GenBank/DDBJ whole genome shotgun (WGS) entry which is preliminary data.</text>
</comment>
<evidence type="ECO:0000313" key="3">
    <source>
        <dbReference type="EMBL" id="CAH2101011.1"/>
    </source>
</evidence>
<dbReference type="Gene3D" id="1.10.1070.11">
    <property type="entry name" value="Phosphatidylinositol 3-/4-kinase, catalytic domain"/>
    <property type="match status" value="1"/>
</dbReference>
<dbReference type="InterPro" id="IPR036940">
    <property type="entry name" value="PI3/4_kinase_cat_sf"/>
</dbReference>
<dbReference type="Proteomes" id="UP001153954">
    <property type="component" value="Unassembled WGS sequence"/>
</dbReference>
<dbReference type="InterPro" id="IPR011009">
    <property type="entry name" value="Kinase-like_dom_sf"/>
</dbReference>
<dbReference type="InterPro" id="IPR003152">
    <property type="entry name" value="FATC_dom"/>
</dbReference>
<evidence type="ECO:0000259" key="1">
    <source>
        <dbReference type="PROSITE" id="PS50290"/>
    </source>
</evidence>
<name>A0AAU9UN82_EUPED</name>
<dbReference type="PROSITE" id="PS51190">
    <property type="entry name" value="FATC"/>
    <property type="match status" value="1"/>
</dbReference>
<feature type="domain" description="PI3K/PI4K catalytic" evidence="1">
    <location>
        <begin position="1"/>
        <end position="203"/>
    </location>
</feature>
<dbReference type="EMBL" id="CAKOGL010000023">
    <property type="protein sequence ID" value="CAH2101011.1"/>
    <property type="molecule type" value="Genomic_DNA"/>
</dbReference>
<dbReference type="Pfam" id="PF00454">
    <property type="entry name" value="PI3_PI4_kinase"/>
    <property type="match status" value="1"/>
</dbReference>
<dbReference type="PANTHER" id="PTHR11139:SF68">
    <property type="entry name" value="DNA-DEPENDENT PROTEIN KINASE CATALYTIC SUBUNIT"/>
    <property type="match status" value="1"/>
</dbReference>
<dbReference type="GO" id="GO:0000723">
    <property type="term" value="P:telomere maintenance"/>
    <property type="evidence" value="ECO:0007669"/>
    <property type="project" value="TreeGrafter"/>
</dbReference>